<keyword evidence="4" id="KW-1185">Reference proteome</keyword>
<dbReference type="InterPro" id="IPR001279">
    <property type="entry name" value="Metallo-B-lactamas"/>
</dbReference>
<dbReference type="AlphaFoldDB" id="A0A0G4J8B6"/>
<dbReference type="GO" id="GO:0070290">
    <property type="term" value="F:N-acylphosphatidylethanolamine-specific phospholipase D activity"/>
    <property type="evidence" value="ECO:0007669"/>
    <property type="project" value="InterPro"/>
</dbReference>
<dbReference type="InterPro" id="IPR036866">
    <property type="entry name" value="RibonucZ/Hydroxyglut_hydro"/>
</dbReference>
<dbReference type="OMA" id="QHWTRRT"/>
<dbReference type="PIRSF" id="PIRSF038896">
    <property type="entry name" value="NAPE-PLD"/>
    <property type="match status" value="1"/>
</dbReference>
<dbReference type="SUPFAM" id="SSF56281">
    <property type="entry name" value="Metallo-hydrolase/oxidoreductase"/>
    <property type="match status" value="1"/>
</dbReference>
<dbReference type="GO" id="GO:0005737">
    <property type="term" value="C:cytoplasm"/>
    <property type="evidence" value="ECO:0007669"/>
    <property type="project" value="TreeGrafter"/>
</dbReference>
<evidence type="ECO:0000259" key="2">
    <source>
        <dbReference type="Pfam" id="PF12706"/>
    </source>
</evidence>
<dbReference type="Proteomes" id="UP000039324">
    <property type="component" value="Unassembled WGS sequence"/>
</dbReference>
<feature type="binding site" evidence="1">
    <location>
        <position position="282"/>
    </location>
    <ligand>
        <name>an N-acyl-1,2-diacyl-sn-glycero-3-phosphoethanolamine</name>
        <dbReference type="ChEBI" id="CHEBI:62537"/>
    </ligand>
</feature>
<reference evidence="3 4" key="1">
    <citation type="submission" date="2015-02" db="EMBL/GenBank/DDBJ databases">
        <authorList>
            <person name="Chooi Y.-H."/>
        </authorList>
    </citation>
    <scope>NUCLEOTIDE SEQUENCE [LARGE SCALE GENOMIC DNA]</scope>
    <source>
        <strain evidence="3">E3</strain>
    </source>
</reference>
<dbReference type="InterPro" id="IPR024884">
    <property type="entry name" value="NAPE-PLD"/>
</dbReference>
<name>A0A0G4J8B6_PLABS</name>
<evidence type="ECO:0000313" key="3">
    <source>
        <dbReference type="EMBL" id="CEP03863.1"/>
    </source>
</evidence>
<evidence type="ECO:0000256" key="1">
    <source>
        <dbReference type="PIRSR" id="PIRSR038896-50"/>
    </source>
</evidence>
<protein>
    <recommendedName>
        <fullName evidence="2">Metallo-beta-lactamase domain-containing protein</fullName>
    </recommendedName>
</protein>
<evidence type="ECO:0000313" key="4">
    <source>
        <dbReference type="Proteomes" id="UP000039324"/>
    </source>
</evidence>
<dbReference type="GO" id="GO:0008270">
    <property type="term" value="F:zinc ion binding"/>
    <property type="evidence" value="ECO:0007669"/>
    <property type="project" value="InterPro"/>
</dbReference>
<sequence>MTPPSLRRVASADPASPAAHHVASGGFCNPWPSFRFSAGFRKFAKLMLGADWKRATPPPPAELVKVVAPDWARISADKPATMLLTWMGHAAMLLSLPSGQRILFDPCWSDRCSPVQFAGPRRYTPPPCPLADLPPIDAVVISHNHYDHLDLNTIKDLAARNPDAIFFAPLGNAAWFRSVAVPNAVECDWWDEYEVGGSDLHIACTPCQHFTGRSLTDRFQTLWSSWVVTCGASKFYFAGDTGYRTVLEDEDEDAVPTCPVFKQIGERYGPFDLAAIPIGAVHCNPRDAVDLHVDVRSRRSVGMHWGTFVLTDEPVMEPPALLKAELARRGLDPGAFVTVNIGETVTPPPPS</sequence>
<accession>A0A0G4J8B6</accession>
<dbReference type="Gene3D" id="3.60.15.10">
    <property type="entry name" value="Ribonuclease Z/Hydroxyacylglutathione hydrolase-like"/>
    <property type="match status" value="1"/>
</dbReference>
<feature type="domain" description="Metallo-beta-lactamase" evidence="2">
    <location>
        <begin position="101"/>
        <end position="305"/>
    </location>
</feature>
<dbReference type="PANTHER" id="PTHR15032">
    <property type="entry name" value="N-ACYL-PHOSPHATIDYLETHANOLAMINE-HYDROLYZING PHOSPHOLIPASE D"/>
    <property type="match status" value="1"/>
</dbReference>
<dbReference type="STRING" id="37360.A0A0G4J8B6"/>
<dbReference type="EMBL" id="CDSF01000155">
    <property type="protein sequence ID" value="CEP03863.1"/>
    <property type="molecule type" value="Genomic_DNA"/>
</dbReference>
<dbReference type="OrthoDB" id="332863at2759"/>
<dbReference type="PANTHER" id="PTHR15032:SF4">
    <property type="entry name" value="N-ACYL-PHOSPHATIDYLETHANOLAMINE-HYDROLYZING PHOSPHOLIPASE D"/>
    <property type="match status" value="1"/>
</dbReference>
<proteinExistence type="predicted"/>
<feature type="binding site" evidence="1">
    <location>
        <position position="146"/>
    </location>
    <ligand>
        <name>an N-acyl-1,2-diacyl-sn-glycero-3-phosphoethanolamine</name>
        <dbReference type="ChEBI" id="CHEBI:62537"/>
    </ligand>
</feature>
<organism evidence="3 4">
    <name type="scientific">Plasmodiophora brassicae</name>
    <name type="common">Clubroot disease agent</name>
    <dbReference type="NCBI Taxonomy" id="37360"/>
    <lineage>
        <taxon>Eukaryota</taxon>
        <taxon>Sar</taxon>
        <taxon>Rhizaria</taxon>
        <taxon>Endomyxa</taxon>
        <taxon>Phytomyxea</taxon>
        <taxon>Plasmodiophorida</taxon>
        <taxon>Plasmodiophoridae</taxon>
        <taxon>Plasmodiophora</taxon>
    </lineage>
</organism>
<dbReference type="Pfam" id="PF12706">
    <property type="entry name" value="Lactamase_B_2"/>
    <property type="match status" value="1"/>
</dbReference>
<gene>
    <name evidence="3" type="ORF">PBRA_003470</name>
</gene>